<dbReference type="InterPro" id="IPR007052">
    <property type="entry name" value="CS_dom"/>
</dbReference>
<dbReference type="AlphaFoldDB" id="A0AAJ6VW15"/>
<dbReference type="GO" id="GO:0046872">
    <property type="term" value="F:metal ion binding"/>
    <property type="evidence" value="ECO:0007669"/>
    <property type="project" value="UniProtKB-KW"/>
</dbReference>
<sequence length="354" mass="39196">MSEKLCYNKGCGLKFNEQDDSEGACQHHPGAPVFHDAYKGWSCCNKKTTDFTEFLNIKGCTKGRHNPIKPVEPPKPKVDDSDLPLPEPAASKPKTSLTRPPVTQKMVRLPQTVGASLTPLLEKLRDVADIKKDDQEKTNGVPYGTPCKNSACKATYCGEQTNEETCNYHEGFPVFHEGMKYWSCCQRKTSDFNSFLEQEGCASGSHCWVKKETKDSAVACRYDWHQTGSQVIISVFAKASLPDKSFVHANPVKCKIHIVFGENQSIFDTEIVLGGIIDVAASSVEHLGAKVEIKLKKAEPVSWKNLAFVGPAGDTASRVTEDLDKVDLDDVEVLVNHEAVEDAKRKFFKQDDRG</sequence>
<dbReference type="PROSITE" id="PS51203">
    <property type="entry name" value="CS"/>
    <property type="match status" value="1"/>
</dbReference>
<feature type="domain" description="CS" evidence="5">
    <location>
        <begin position="217"/>
        <end position="307"/>
    </location>
</feature>
<dbReference type="GeneID" id="100903827"/>
<keyword evidence="1" id="KW-0479">Metal-binding</keyword>
<feature type="domain" description="CHORD" evidence="6">
    <location>
        <begin position="6"/>
        <end position="65"/>
    </location>
</feature>
<dbReference type="KEGG" id="goe:100903827"/>
<proteinExistence type="predicted"/>
<keyword evidence="3" id="KW-0862">Zinc</keyword>
<organism evidence="7 8">
    <name type="scientific">Galendromus occidentalis</name>
    <name type="common">western predatory mite</name>
    <dbReference type="NCBI Taxonomy" id="34638"/>
    <lineage>
        <taxon>Eukaryota</taxon>
        <taxon>Metazoa</taxon>
        <taxon>Ecdysozoa</taxon>
        <taxon>Arthropoda</taxon>
        <taxon>Chelicerata</taxon>
        <taxon>Arachnida</taxon>
        <taxon>Acari</taxon>
        <taxon>Parasitiformes</taxon>
        <taxon>Mesostigmata</taxon>
        <taxon>Gamasina</taxon>
        <taxon>Phytoseioidea</taxon>
        <taxon>Phytoseiidae</taxon>
        <taxon>Typhlodrominae</taxon>
        <taxon>Galendromus</taxon>
    </lineage>
</organism>
<feature type="domain" description="CHORD" evidence="6">
    <location>
        <begin position="147"/>
        <end position="206"/>
    </location>
</feature>
<accession>A0AAJ6VW15</accession>
<dbReference type="Gene3D" id="4.10.1130.20">
    <property type="match status" value="2"/>
</dbReference>
<dbReference type="PROSITE" id="PS51401">
    <property type="entry name" value="CHORD"/>
    <property type="match status" value="2"/>
</dbReference>
<evidence type="ECO:0000256" key="4">
    <source>
        <dbReference type="SAM" id="MobiDB-lite"/>
    </source>
</evidence>
<dbReference type="Pfam" id="PF04968">
    <property type="entry name" value="CHORD"/>
    <property type="match status" value="2"/>
</dbReference>
<evidence type="ECO:0000256" key="1">
    <source>
        <dbReference type="ARBA" id="ARBA00022723"/>
    </source>
</evidence>
<evidence type="ECO:0000256" key="3">
    <source>
        <dbReference type="ARBA" id="ARBA00022833"/>
    </source>
</evidence>
<dbReference type="InterPro" id="IPR007051">
    <property type="entry name" value="CHORD_dom"/>
</dbReference>
<dbReference type="InterPro" id="IPR008978">
    <property type="entry name" value="HSP20-like_chaperone"/>
</dbReference>
<keyword evidence="7" id="KW-1185">Reference proteome</keyword>
<dbReference type="Pfam" id="PF04969">
    <property type="entry name" value="CS"/>
    <property type="match status" value="1"/>
</dbReference>
<dbReference type="Proteomes" id="UP000694867">
    <property type="component" value="Unplaced"/>
</dbReference>
<protein>
    <submittedName>
        <fullName evidence="8">Cysteine and histidine-rich domain-containing protein 1</fullName>
    </submittedName>
</protein>
<evidence type="ECO:0000313" key="8">
    <source>
        <dbReference type="RefSeq" id="XP_003740773.1"/>
    </source>
</evidence>
<name>A0AAJ6VW15_9ACAR</name>
<evidence type="ECO:0000313" key="7">
    <source>
        <dbReference type="Proteomes" id="UP000694867"/>
    </source>
</evidence>
<evidence type="ECO:0000259" key="6">
    <source>
        <dbReference type="PROSITE" id="PS51401"/>
    </source>
</evidence>
<dbReference type="SUPFAM" id="SSF49764">
    <property type="entry name" value="HSP20-like chaperones"/>
    <property type="match status" value="1"/>
</dbReference>
<dbReference type="CTD" id="42874"/>
<dbReference type="Gene3D" id="2.60.40.790">
    <property type="match status" value="1"/>
</dbReference>
<dbReference type="PANTHER" id="PTHR46983:SF3">
    <property type="entry name" value="CHPADIPLOID STATE MAINTENANCE PROTEIN CHPA"/>
    <property type="match status" value="1"/>
</dbReference>
<dbReference type="RefSeq" id="XP_003740773.1">
    <property type="nucleotide sequence ID" value="XM_003740725.2"/>
</dbReference>
<dbReference type="PANTHER" id="PTHR46983">
    <property type="entry name" value="CYSTEINE AND HISTIDINE-RICH DOMAIN-CONTAINING PROTEIN 1"/>
    <property type="match status" value="1"/>
</dbReference>
<evidence type="ECO:0000259" key="5">
    <source>
        <dbReference type="PROSITE" id="PS51203"/>
    </source>
</evidence>
<dbReference type="InterPro" id="IPR039790">
    <property type="entry name" value="CHRD1"/>
</dbReference>
<feature type="region of interest" description="Disordered" evidence="4">
    <location>
        <begin position="63"/>
        <end position="100"/>
    </location>
</feature>
<keyword evidence="2" id="KW-0677">Repeat</keyword>
<reference evidence="8" key="1">
    <citation type="submission" date="2025-08" db="UniProtKB">
        <authorList>
            <consortium name="RefSeq"/>
        </authorList>
    </citation>
    <scope>IDENTIFICATION</scope>
</reference>
<gene>
    <name evidence="8" type="primary">LOC100903827</name>
</gene>
<evidence type="ECO:0000256" key="2">
    <source>
        <dbReference type="ARBA" id="ARBA00022737"/>
    </source>
</evidence>